<comment type="caution">
    <text evidence="2">The sequence shown here is derived from an EMBL/GenBank/DDBJ whole genome shotgun (WGS) entry which is preliminary data.</text>
</comment>
<evidence type="ECO:0000256" key="1">
    <source>
        <dbReference type="PROSITE-ProRule" id="PRU00339"/>
    </source>
</evidence>
<organism evidence="2 3">
    <name type="scientific">Candidatus Magnetobacterium bavaricum</name>
    <dbReference type="NCBI Taxonomy" id="29290"/>
    <lineage>
        <taxon>Bacteria</taxon>
        <taxon>Pseudomonadati</taxon>
        <taxon>Nitrospirota</taxon>
        <taxon>Thermodesulfovibrionia</taxon>
        <taxon>Thermodesulfovibrionales</taxon>
        <taxon>Candidatus Magnetobacteriaceae</taxon>
        <taxon>Candidatus Magnetobacterium</taxon>
    </lineage>
</organism>
<proteinExistence type="predicted"/>
<dbReference type="Proteomes" id="UP000033423">
    <property type="component" value="Unassembled WGS sequence"/>
</dbReference>
<dbReference type="EMBL" id="LACI01001634">
    <property type="protein sequence ID" value="KJU84067.1"/>
    <property type="molecule type" value="Genomic_DNA"/>
</dbReference>
<feature type="repeat" description="TPR" evidence="1">
    <location>
        <begin position="96"/>
        <end position="129"/>
    </location>
</feature>
<keyword evidence="1" id="KW-0802">TPR repeat</keyword>
<dbReference type="PROSITE" id="PS50005">
    <property type="entry name" value="TPR"/>
    <property type="match status" value="1"/>
</dbReference>
<protein>
    <submittedName>
        <fullName evidence="2">Uncharacterized protein</fullName>
    </submittedName>
</protein>
<gene>
    <name evidence="2" type="ORF">MBAV_003743</name>
</gene>
<evidence type="ECO:0000313" key="2">
    <source>
        <dbReference type="EMBL" id="KJU84067.1"/>
    </source>
</evidence>
<keyword evidence="3" id="KW-1185">Reference proteome</keyword>
<dbReference type="InterPro" id="IPR019734">
    <property type="entry name" value="TPR_rpt"/>
</dbReference>
<name>A0A0F3GQG9_9BACT</name>
<sequence>MEKVAKAQIDTAEKAADIDLFLKIVDMLKTITTCKKKEEDVIVLLVNNLGDKNKKNTKELLFEHYTAKGCEIPKVIQDITFDIEALQREPERIDIAEFYNEMADKQLEKKDYLHACDNYEEVFKVDPYNRHALYKINSIIEDEVEKSWFRKKISINKPIEERDVKKCRELYHQLLK</sequence>
<dbReference type="AlphaFoldDB" id="A0A0F3GQG9"/>
<accession>A0A0F3GQG9</accession>
<reference evidence="2 3" key="1">
    <citation type="submission" date="2015-02" db="EMBL/GenBank/DDBJ databases">
        <title>Single-cell genomics of uncultivated deep-branching MTB reveals a conserved set of magnetosome genes.</title>
        <authorList>
            <person name="Kolinko S."/>
            <person name="Richter M."/>
            <person name="Glockner F.O."/>
            <person name="Brachmann A."/>
            <person name="Schuler D."/>
        </authorList>
    </citation>
    <scope>NUCLEOTIDE SEQUENCE [LARGE SCALE GENOMIC DNA]</scope>
    <source>
        <strain evidence="2">TM-1</strain>
    </source>
</reference>
<evidence type="ECO:0000313" key="3">
    <source>
        <dbReference type="Proteomes" id="UP000033423"/>
    </source>
</evidence>